<dbReference type="GO" id="GO:0043952">
    <property type="term" value="P:protein transport by the Sec complex"/>
    <property type="evidence" value="ECO:0007669"/>
    <property type="project" value="TreeGrafter"/>
</dbReference>
<dbReference type="PANTHER" id="PTHR34182">
    <property type="entry name" value="PROTEIN-EXPORT MEMBRANE PROTEIN SECG"/>
    <property type="match status" value="1"/>
</dbReference>
<name>A0A1Q1G2V9_9BACL</name>
<proteinExistence type="inferred from homology"/>
<keyword evidence="12" id="KW-1185">Reference proteome</keyword>
<comment type="similarity">
    <text evidence="2 10">Belongs to the SecG family.</text>
</comment>
<dbReference type="Pfam" id="PF03840">
    <property type="entry name" value="SecG"/>
    <property type="match status" value="1"/>
</dbReference>
<comment type="caution">
    <text evidence="10">Lacks conserved residue(s) required for the propagation of feature annotation.</text>
</comment>
<keyword evidence="7 10" id="KW-1133">Transmembrane helix</keyword>
<dbReference type="PANTHER" id="PTHR34182:SF1">
    <property type="entry name" value="PROTEIN-EXPORT MEMBRANE PROTEIN SECG"/>
    <property type="match status" value="1"/>
</dbReference>
<evidence type="ECO:0000313" key="12">
    <source>
        <dbReference type="Proteomes" id="UP000277108"/>
    </source>
</evidence>
<comment type="caution">
    <text evidence="11">The sequence shown here is derived from an EMBL/GenBank/DDBJ whole genome shotgun (WGS) entry which is preliminary data.</text>
</comment>
<organism evidence="11 12">
    <name type="scientific">Abyssicoccus albus</name>
    <dbReference type="NCBI Taxonomy" id="1817405"/>
    <lineage>
        <taxon>Bacteria</taxon>
        <taxon>Bacillati</taxon>
        <taxon>Bacillota</taxon>
        <taxon>Bacilli</taxon>
        <taxon>Bacillales</taxon>
        <taxon>Abyssicoccaceae</taxon>
    </lineage>
</organism>
<dbReference type="GO" id="GO:0065002">
    <property type="term" value="P:intracellular protein transmembrane transport"/>
    <property type="evidence" value="ECO:0007669"/>
    <property type="project" value="TreeGrafter"/>
</dbReference>
<keyword evidence="3 10" id="KW-0813">Transport</keyword>
<evidence type="ECO:0000256" key="3">
    <source>
        <dbReference type="ARBA" id="ARBA00022448"/>
    </source>
</evidence>
<keyword evidence="9 10" id="KW-0472">Membrane</keyword>
<sequence length="77" mass="8288">MELALTVLLVIVCISLITVVLLQPGKSSGLSGAIGGGSEQLFGKQKIRGSELFLHRATVILSLLFFIIMLTLTYLKI</sequence>
<evidence type="ECO:0000256" key="8">
    <source>
        <dbReference type="ARBA" id="ARBA00023010"/>
    </source>
</evidence>
<evidence type="ECO:0000256" key="6">
    <source>
        <dbReference type="ARBA" id="ARBA00022927"/>
    </source>
</evidence>
<dbReference type="GO" id="GO:0015450">
    <property type="term" value="F:protein-transporting ATPase activity"/>
    <property type="evidence" value="ECO:0007669"/>
    <property type="project" value="UniProtKB-UniRule"/>
</dbReference>
<keyword evidence="6 10" id="KW-0653">Protein transport</keyword>
<dbReference type="GO" id="GO:0005886">
    <property type="term" value="C:plasma membrane"/>
    <property type="evidence" value="ECO:0007669"/>
    <property type="project" value="UniProtKB-SubCell"/>
</dbReference>
<accession>A0A1Q1G2V9</accession>
<reference evidence="11 12" key="1">
    <citation type="submission" date="2018-11" db="EMBL/GenBank/DDBJ databases">
        <title>Genomic Encyclopedia of Type Strains, Phase IV (KMG-IV): sequencing the most valuable type-strain genomes for metagenomic binning, comparative biology and taxonomic classification.</title>
        <authorList>
            <person name="Goeker M."/>
        </authorList>
    </citation>
    <scope>NUCLEOTIDE SEQUENCE [LARGE SCALE GENOMIC DNA]</scope>
    <source>
        <strain evidence="11 12">DSM 29158</strain>
    </source>
</reference>
<dbReference type="InterPro" id="IPR004692">
    <property type="entry name" value="SecG"/>
</dbReference>
<dbReference type="NCBIfam" id="TIGR00810">
    <property type="entry name" value="secG"/>
    <property type="match status" value="1"/>
</dbReference>
<feature type="transmembrane region" description="Helical" evidence="10">
    <location>
        <begin position="53"/>
        <end position="75"/>
    </location>
</feature>
<dbReference type="GO" id="GO:0009306">
    <property type="term" value="P:protein secretion"/>
    <property type="evidence" value="ECO:0007669"/>
    <property type="project" value="UniProtKB-UniRule"/>
</dbReference>
<keyword evidence="4 10" id="KW-1003">Cell membrane</keyword>
<dbReference type="EMBL" id="RKRK01000002">
    <property type="protein sequence ID" value="RPF57502.1"/>
    <property type="molecule type" value="Genomic_DNA"/>
</dbReference>
<evidence type="ECO:0000256" key="1">
    <source>
        <dbReference type="ARBA" id="ARBA00004651"/>
    </source>
</evidence>
<keyword evidence="5 10" id="KW-0812">Transmembrane</keyword>
<evidence type="ECO:0000256" key="5">
    <source>
        <dbReference type="ARBA" id="ARBA00022692"/>
    </source>
</evidence>
<dbReference type="RefSeq" id="WP_077140754.1">
    <property type="nucleotide sequence ID" value="NZ_CBCSGK010000002.1"/>
</dbReference>
<keyword evidence="8 10" id="KW-0811">Translocation</keyword>
<dbReference type="PRINTS" id="PR01651">
    <property type="entry name" value="SECGEXPORT"/>
</dbReference>
<dbReference type="OrthoDB" id="1651166at2"/>
<evidence type="ECO:0000256" key="4">
    <source>
        <dbReference type="ARBA" id="ARBA00022475"/>
    </source>
</evidence>
<evidence type="ECO:0000313" key="11">
    <source>
        <dbReference type="EMBL" id="RPF57502.1"/>
    </source>
</evidence>
<dbReference type="STRING" id="1849491.BVH56_06980"/>
<comment type="function">
    <text evidence="10">Involved in protein export. Participates in an early event of protein translocation.</text>
</comment>
<evidence type="ECO:0000256" key="2">
    <source>
        <dbReference type="ARBA" id="ARBA00008445"/>
    </source>
</evidence>
<gene>
    <name evidence="11" type="ORF">EDD62_0122</name>
</gene>
<dbReference type="Proteomes" id="UP000277108">
    <property type="component" value="Unassembled WGS sequence"/>
</dbReference>
<dbReference type="AlphaFoldDB" id="A0A1Q1G2V9"/>
<evidence type="ECO:0000256" key="10">
    <source>
        <dbReference type="RuleBase" id="RU365087"/>
    </source>
</evidence>
<protein>
    <recommendedName>
        <fullName evidence="10">Protein-export membrane protein SecG</fullName>
    </recommendedName>
</protein>
<comment type="subcellular location">
    <subcellularLocation>
        <location evidence="1 10">Cell membrane</location>
        <topology evidence="1 10">Multi-pass membrane protein</topology>
    </subcellularLocation>
</comment>
<accession>A0A3N5CC32</accession>
<evidence type="ECO:0000256" key="7">
    <source>
        <dbReference type="ARBA" id="ARBA00022989"/>
    </source>
</evidence>
<evidence type="ECO:0000256" key="9">
    <source>
        <dbReference type="ARBA" id="ARBA00023136"/>
    </source>
</evidence>